<keyword evidence="3" id="KW-1185">Reference proteome</keyword>
<name>A0AB34YYC3_9HYPH</name>
<dbReference type="NCBIfam" id="TIGR01493">
    <property type="entry name" value="HAD-SF-IA-v2"/>
    <property type="match status" value="1"/>
</dbReference>
<dbReference type="SUPFAM" id="SSF56784">
    <property type="entry name" value="HAD-like"/>
    <property type="match status" value="1"/>
</dbReference>
<gene>
    <name evidence="2" type="ORF">GGQ79_004580</name>
</gene>
<protein>
    <submittedName>
        <fullName evidence="2">Hydrolase of the HAD superfamily</fullName>
    </submittedName>
</protein>
<dbReference type="EMBL" id="JACIEX010000017">
    <property type="protein sequence ID" value="MBB4096027.1"/>
    <property type="molecule type" value="Genomic_DNA"/>
</dbReference>
<accession>A0AB34YYC3</accession>
<dbReference type="GO" id="GO:0016787">
    <property type="term" value="F:hydrolase activity"/>
    <property type="evidence" value="ECO:0007669"/>
    <property type="project" value="UniProtKB-KW"/>
</dbReference>
<dbReference type="Pfam" id="PF00702">
    <property type="entry name" value="Hydrolase"/>
    <property type="match status" value="1"/>
</dbReference>
<dbReference type="AlphaFoldDB" id="A0AB34YYC3"/>
<dbReference type="PANTHER" id="PTHR43316">
    <property type="entry name" value="HYDROLASE, HALOACID DELAHOGENASE-RELATED"/>
    <property type="match status" value="1"/>
</dbReference>
<evidence type="ECO:0000313" key="2">
    <source>
        <dbReference type="EMBL" id="MBB4096027.1"/>
    </source>
</evidence>
<dbReference type="Proteomes" id="UP000553980">
    <property type="component" value="Unassembled WGS sequence"/>
</dbReference>
<dbReference type="SFLD" id="SFLDG01129">
    <property type="entry name" value="C1.5:_HAD__Beta-PGM__Phosphata"/>
    <property type="match status" value="1"/>
</dbReference>
<dbReference type="InterPro" id="IPR023214">
    <property type="entry name" value="HAD_sf"/>
</dbReference>
<keyword evidence="1 2" id="KW-0378">Hydrolase</keyword>
<dbReference type="Gene3D" id="3.40.50.1000">
    <property type="entry name" value="HAD superfamily/HAD-like"/>
    <property type="match status" value="1"/>
</dbReference>
<comment type="caution">
    <text evidence="2">The sequence shown here is derived from an EMBL/GenBank/DDBJ whole genome shotgun (WGS) entry which is preliminary data.</text>
</comment>
<evidence type="ECO:0000313" key="3">
    <source>
        <dbReference type="Proteomes" id="UP000553980"/>
    </source>
</evidence>
<dbReference type="PANTHER" id="PTHR43316:SF3">
    <property type="entry name" value="HALOACID DEHALOGENASE, TYPE II (AFU_ORTHOLOGUE AFUA_2G07750)-RELATED"/>
    <property type="match status" value="1"/>
</dbReference>
<organism evidence="2 3">
    <name type="scientific">Brucella pecoris</name>
    <dbReference type="NCBI Taxonomy" id="867683"/>
    <lineage>
        <taxon>Bacteria</taxon>
        <taxon>Pseudomonadati</taxon>
        <taxon>Pseudomonadota</taxon>
        <taxon>Alphaproteobacteria</taxon>
        <taxon>Hyphomicrobiales</taxon>
        <taxon>Brucellaceae</taxon>
        <taxon>Brucella/Ochrobactrum group</taxon>
        <taxon>Brucella</taxon>
    </lineage>
</organism>
<dbReference type="InterPro" id="IPR036412">
    <property type="entry name" value="HAD-like_sf"/>
</dbReference>
<reference evidence="2 3" key="1">
    <citation type="submission" date="2020-08" db="EMBL/GenBank/DDBJ databases">
        <title>Genomic Encyclopedia of Type Strains, Phase IV (KMG-IV): sequencing the most valuable type-strain genomes for metagenomic binning, comparative biology and taxonomic classification.</title>
        <authorList>
            <person name="Goeker M."/>
        </authorList>
    </citation>
    <scope>NUCLEOTIDE SEQUENCE [LARGE SCALE GENOMIC DNA]</scope>
    <source>
        <strain evidence="2 3">DSM 23868</strain>
    </source>
</reference>
<dbReference type="InterPro" id="IPR051540">
    <property type="entry name" value="S-2-haloacid_dehalogenase"/>
</dbReference>
<dbReference type="Gene3D" id="1.10.150.750">
    <property type="match status" value="1"/>
</dbReference>
<dbReference type="InterPro" id="IPR006439">
    <property type="entry name" value="HAD-SF_hydro_IA"/>
</dbReference>
<dbReference type="SFLD" id="SFLDS00003">
    <property type="entry name" value="Haloacid_Dehalogenase"/>
    <property type="match status" value="1"/>
</dbReference>
<proteinExistence type="predicted"/>
<sequence length="280" mass="31570">MEEAFECVTLQNVTSEMTIIRIDEVVPGIPKWPDSWLLPGTGETIFMAFENFKVLTFDIVGTCIDFEKGILDGFRSAGGDAAKTLTDEQIFQPYLKARERFPGRASEVMRDVYLCAAKELGLSDDSAAGDKFHSHFFDFPAFEDSAEALRRLRRHFRLVAMTNYDRVGFSANANKLGNPFHDSVTADDAQYPKPDPRFFSYNLGRQSAFGFKQDEILHVAQSQYHDIGVAKELGYKVCWIERRQGLEGFGGTPVPKVVTKPDFHFSTLRELADAVEGERQ</sequence>
<evidence type="ECO:0000256" key="1">
    <source>
        <dbReference type="ARBA" id="ARBA00022801"/>
    </source>
</evidence>